<dbReference type="Proteomes" id="UP001642409">
    <property type="component" value="Unassembled WGS sequence"/>
</dbReference>
<keyword evidence="3" id="KW-1185">Reference proteome</keyword>
<organism evidence="1">
    <name type="scientific">Hexamita inflata</name>
    <dbReference type="NCBI Taxonomy" id="28002"/>
    <lineage>
        <taxon>Eukaryota</taxon>
        <taxon>Metamonada</taxon>
        <taxon>Diplomonadida</taxon>
        <taxon>Hexamitidae</taxon>
        <taxon>Hexamitinae</taxon>
        <taxon>Hexamita</taxon>
    </lineage>
</organism>
<sequence>MEVGQIDWRDKDANPKAAPNTIVRAIADYSYCSRIHTTYLFGIPVVRLEDGQARLNYATIKLSDRVFIKCTSGYDVYLVNRSFGREYIKYCRVQNTVYYFHFRLIDW</sequence>
<dbReference type="EMBL" id="CATOUU010000627">
    <property type="protein sequence ID" value="CAI9935987.1"/>
    <property type="molecule type" value="Genomic_DNA"/>
</dbReference>
<evidence type="ECO:0000313" key="3">
    <source>
        <dbReference type="Proteomes" id="UP001642409"/>
    </source>
</evidence>
<reference evidence="1" key="1">
    <citation type="submission" date="2023-06" db="EMBL/GenBank/DDBJ databases">
        <authorList>
            <person name="Kurt Z."/>
        </authorList>
    </citation>
    <scope>NUCLEOTIDE SEQUENCE</scope>
</reference>
<evidence type="ECO:0000313" key="1">
    <source>
        <dbReference type="EMBL" id="CAI9935987.1"/>
    </source>
</evidence>
<protein>
    <submittedName>
        <fullName evidence="2">Hypothetical_protein</fullName>
    </submittedName>
</protein>
<reference evidence="2 3" key="2">
    <citation type="submission" date="2024-07" db="EMBL/GenBank/DDBJ databases">
        <authorList>
            <person name="Akdeniz Z."/>
        </authorList>
    </citation>
    <scope>NUCLEOTIDE SEQUENCE [LARGE SCALE GENOMIC DNA]</scope>
</reference>
<gene>
    <name evidence="1" type="ORF">HINF_LOCUS23632</name>
    <name evidence="2" type="ORF">HINF_LOCUS36199</name>
</gene>
<dbReference type="EMBL" id="CAXDID020000132">
    <property type="protein sequence ID" value="CAL6035992.1"/>
    <property type="molecule type" value="Genomic_DNA"/>
</dbReference>
<comment type="caution">
    <text evidence="1">The sequence shown here is derived from an EMBL/GenBank/DDBJ whole genome shotgun (WGS) entry which is preliminary data.</text>
</comment>
<evidence type="ECO:0000313" key="2">
    <source>
        <dbReference type="EMBL" id="CAL6035992.1"/>
    </source>
</evidence>
<accession>A0AA86PHK5</accession>
<name>A0AA86PHK5_9EUKA</name>
<dbReference type="AlphaFoldDB" id="A0AA86PHK5"/>
<proteinExistence type="predicted"/>